<dbReference type="InterPro" id="IPR029132">
    <property type="entry name" value="CBAH/NAAA_C"/>
</dbReference>
<dbReference type="Gene3D" id="3.60.60.10">
    <property type="entry name" value="Penicillin V Acylase, Chain A"/>
    <property type="match status" value="1"/>
</dbReference>
<evidence type="ECO:0000259" key="4">
    <source>
        <dbReference type="Pfam" id="PF02275"/>
    </source>
</evidence>
<feature type="signal peptide" evidence="3">
    <location>
        <begin position="1"/>
        <end position="23"/>
    </location>
</feature>
<reference evidence="5 7" key="1">
    <citation type="submission" date="2015-11" db="EMBL/GenBank/DDBJ databases">
        <title>Genomic analysis of 38 Legionella species identifies large and diverse effector repertoires.</title>
        <authorList>
            <person name="Burstein D."/>
            <person name="Amaro F."/>
            <person name="Zusman T."/>
            <person name="Lifshitz Z."/>
            <person name="Cohen O."/>
            <person name="Gilbert J.A."/>
            <person name="Pupko T."/>
            <person name="Shuman H.A."/>
            <person name="Segal G."/>
        </authorList>
    </citation>
    <scope>NUCLEOTIDE SEQUENCE [LARGE SCALE GENOMIC DNA]</scope>
    <source>
        <strain evidence="5 7">ATCC 43877</strain>
    </source>
</reference>
<dbReference type="PANTHER" id="PTHR35527:SF2">
    <property type="entry name" value="HYDROLASE"/>
    <property type="match status" value="1"/>
</dbReference>
<keyword evidence="7" id="KW-1185">Reference proteome</keyword>
<dbReference type="RefSeq" id="WP_028385098.1">
    <property type="nucleotide sequence ID" value="NZ_CAAAJG010000008.1"/>
</dbReference>
<evidence type="ECO:0000313" key="7">
    <source>
        <dbReference type="Proteomes" id="UP000054985"/>
    </source>
</evidence>
<comment type="similarity">
    <text evidence="1">Belongs to the peptidase C59 family.</text>
</comment>
<feature type="domain" description="Choloylglycine hydrolase/NAAA C-terminal" evidence="4">
    <location>
        <begin position="24"/>
        <end position="305"/>
    </location>
</feature>
<dbReference type="SUPFAM" id="SSF56235">
    <property type="entry name" value="N-terminal nucleophile aminohydrolases (Ntn hydrolases)"/>
    <property type="match status" value="1"/>
</dbReference>
<dbReference type="Proteomes" id="UP000254040">
    <property type="component" value="Unassembled WGS sequence"/>
</dbReference>
<evidence type="ECO:0000256" key="1">
    <source>
        <dbReference type="ARBA" id="ARBA00006625"/>
    </source>
</evidence>
<dbReference type="AlphaFoldDB" id="A0A378K104"/>
<dbReference type="InterPro" id="IPR052193">
    <property type="entry name" value="Peptidase_C59"/>
</dbReference>
<dbReference type="OrthoDB" id="1265391at2"/>
<keyword evidence="3" id="KW-0732">Signal</keyword>
<dbReference type="EC" id="3.5.1.24" evidence="6"/>
<dbReference type="PROSITE" id="PS51257">
    <property type="entry name" value="PROKAR_LIPOPROTEIN"/>
    <property type="match status" value="1"/>
</dbReference>
<protein>
    <submittedName>
        <fullName evidence="6">Choloylglycine hydrolase</fullName>
        <ecNumber evidence="6">3.5.1.24</ecNumber>
    </submittedName>
</protein>
<dbReference type="Proteomes" id="UP000054985">
    <property type="component" value="Unassembled WGS sequence"/>
</dbReference>
<organism evidence="6 8">
    <name type="scientific">Legionella moravica</name>
    <dbReference type="NCBI Taxonomy" id="39962"/>
    <lineage>
        <taxon>Bacteria</taxon>
        <taxon>Pseudomonadati</taxon>
        <taxon>Pseudomonadota</taxon>
        <taxon>Gammaproteobacteria</taxon>
        <taxon>Legionellales</taxon>
        <taxon>Legionellaceae</taxon>
        <taxon>Legionella</taxon>
    </lineage>
</organism>
<keyword evidence="2 6" id="KW-0378">Hydrolase</keyword>
<proteinExistence type="inferred from homology"/>
<dbReference type="EMBL" id="LNYN01000042">
    <property type="protein sequence ID" value="KTD30775.1"/>
    <property type="molecule type" value="Genomic_DNA"/>
</dbReference>
<feature type="chain" id="PRO_5016895254" evidence="3">
    <location>
        <begin position="24"/>
        <end position="332"/>
    </location>
</feature>
<accession>A0A378K104</accession>
<dbReference type="GO" id="GO:0045302">
    <property type="term" value="F:choloylglycine hydrolase activity"/>
    <property type="evidence" value="ECO:0007669"/>
    <property type="project" value="UniProtKB-EC"/>
</dbReference>
<dbReference type="STRING" id="39962.Lmor_2882"/>
<gene>
    <name evidence="6" type="primary">yxeI</name>
    <name evidence="5" type="ORF">Lmor_2882</name>
    <name evidence="6" type="ORF">NCTC12239_02346</name>
</gene>
<sequence length="332" mass="36664">MFKRIALISVALSLNTISFSSVACSALVFNKNKPATVAVNLDWKYREGTVVIHPRDTLMVSNVDSHQYHPLIWKSRYGSVVFHGGNRFKSGPAADGMNEKGLTASALILSSSRYSISSDKPALSTSEWVQYVLDNFQNVQEVLDDSSNYQLLPNTYRNVGMNLHLMINDAEGKSAVLEYLNGELVIHTQDNLIPPVLTNIDYASALAVLDEYGGFGGNKPLPGGYDSKSRFVRAAHYLKKLPGYVANEEHIAYAFNSLGQVAQAPGTSSPTQLSMVFDLGTKTIYFRSINEANIRMIPINDINFNELKSSLSLNSYQHLAGNIIHQFKSMDD</sequence>
<evidence type="ECO:0000313" key="8">
    <source>
        <dbReference type="Proteomes" id="UP000254040"/>
    </source>
</evidence>
<name>A0A378K104_9GAMM</name>
<dbReference type="InterPro" id="IPR029055">
    <property type="entry name" value="Ntn_hydrolases_N"/>
</dbReference>
<reference evidence="6 8" key="2">
    <citation type="submission" date="2018-06" db="EMBL/GenBank/DDBJ databases">
        <authorList>
            <consortium name="Pathogen Informatics"/>
            <person name="Doyle S."/>
        </authorList>
    </citation>
    <scope>NUCLEOTIDE SEQUENCE [LARGE SCALE GENOMIC DNA]</scope>
    <source>
        <strain evidence="6 8">NCTC12239</strain>
    </source>
</reference>
<evidence type="ECO:0000256" key="3">
    <source>
        <dbReference type="SAM" id="SignalP"/>
    </source>
</evidence>
<evidence type="ECO:0000313" key="6">
    <source>
        <dbReference type="EMBL" id="STX63402.1"/>
    </source>
</evidence>
<dbReference type="Pfam" id="PF02275">
    <property type="entry name" value="CBAH"/>
    <property type="match status" value="1"/>
</dbReference>
<evidence type="ECO:0000313" key="5">
    <source>
        <dbReference type="EMBL" id="KTD30775.1"/>
    </source>
</evidence>
<dbReference type="EMBL" id="UGOG01000001">
    <property type="protein sequence ID" value="STX63402.1"/>
    <property type="molecule type" value="Genomic_DNA"/>
</dbReference>
<dbReference type="PANTHER" id="PTHR35527">
    <property type="entry name" value="CHOLOYLGLYCINE HYDROLASE"/>
    <property type="match status" value="1"/>
</dbReference>
<evidence type="ECO:0000256" key="2">
    <source>
        <dbReference type="ARBA" id="ARBA00022801"/>
    </source>
</evidence>